<dbReference type="AlphaFoldDB" id="W1PAC0"/>
<keyword evidence="2" id="KW-1185">Reference proteome</keyword>
<dbReference type="Gramene" id="ERN04629">
    <property type="protein sequence ID" value="ERN04629"/>
    <property type="gene ID" value="AMTR_s00268p00005320"/>
</dbReference>
<dbReference type="Proteomes" id="UP000017836">
    <property type="component" value="Unassembled WGS sequence"/>
</dbReference>
<protein>
    <submittedName>
        <fullName evidence="1">Uncharacterized protein</fullName>
    </submittedName>
</protein>
<reference evidence="2" key="1">
    <citation type="journal article" date="2013" name="Science">
        <title>The Amborella genome and the evolution of flowering plants.</title>
        <authorList>
            <consortium name="Amborella Genome Project"/>
        </authorList>
    </citation>
    <scope>NUCLEOTIDE SEQUENCE [LARGE SCALE GENOMIC DNA]</scope>
</reference>
<proteinExistence type="predicted"/>
<name>W1PAC0_AMBTC</name>
<organism evidence="1 2">
    <name type="scientific">Amborella trichopoda</name>
    <dbReference type="NCBI Taxonomy" id="13333"/>
    <lineage>
        <taxon>Eukaryota</taxon>
        <taxon>Viridiplantae</taxon>
        <taxon>Streptophyta</taxon>
        <taxon>Embryophyta</taxon>
        <taxon>Tracheophyta</taxon>
        <taxon>Spermatophyta</taxon>
        <taxon>Magnoliopsida</taxon>
        <taxon>Amborellales</taxon>
        <taxon>Amborellaceae</taxon>
        <taxon>Amborella</taxon>
    </lineage>
</organism>
<dbReference type="HOGENOM" id="CLU_2678212_0_0_1"/>
<gene>
    <name evidence="1" type="ORF">AMTR_s00268p00005320</name>
</gene>
<accession>W1PAC0</accession>
<evidence type="ECO:0000313" key="1">
    <source>
        <dbReference type="EMBL" id="ERN04629.1"/>
    </source>
</evidence>
<dbReference type="EMBL" id="KI394186">
    <property type="protein sequence ID" value="ERN04629.1"/>
    <property type="molecule type" value="Genomic_DNA"/>
</dbReference>
<evidence type="ECO:0000313" key="2">
    <source>
        <dbReference type="Proteomes" id="UP000017836"/>
    </source>
</evidence>
<feature type="non-terminal residue" evidence="1">
    <location>
        <position position="1"/>
    </location>
</feature>
<sequence length="75" mass="7915">GGSKRGFALVVGDGAVEVSQLPSVGRLLLESALGVGQKEFLNVLVGGIFLEPHGLEFFLDISLGLVHPFHEHGIH</sequence>